<dbReference type="Proteomes" id="UP000000254">
    <property type="component" value="Chromosome"/>
</dbReference>
<comment type="similarity">
    <text evidence="1 3">Belongs to the glycosyl hydrolase 57 family.</text>
</comment>
<proteinExistence type="evidence at protein level"/>
<evidence type="ECO:0000256" key="1">
    <source>
        <dbReference type="ARBA" id="ARBA00006821"/>
    </source>
</evidence>
<dbReference type="SUPFAM" id="SSF88713">
    <property type="entry name" value="Glycoside hydrolase/deacetylase"/>
    <property type="match status" value="1"/>
</dbReference>
<gene>
    <name evidence="5" type="ordered locus">Smar_1407</name>
</gene>
<dbReference type="Gene3D" id="3.20.110.10">
    <property type="entry name" value="Glycoside hydrolase 38, N terminal domain"/>
    <property type="match status" value="1"/>
</dbReference>
<dbReference type="STRING" id="399550.Smar_1407"/>
<dbReference type="HOGENOM" id="CLU_029901_0_0_2"/>
<protein>
    <submittedName>
        <fullName evidence="5">Glycoside hydrolase, family 57</fullName>
    </submittedName>
</protein>
<dbReference type="InterPro" id="IPR011330">
    <property type="entry name" value="Glyco_hydro/deAcase_b/a-brl"/>
</dbReference>
<dbReference type="KEGG" id="smr:Smar_1407"/>
<dbReference type="PDB" id="7E1Y">
    <property type="method" value="EM"/>
    <property type="resolution" value="2.90 A"/>
    <property type="chains" value="A/B/C/D/E/F/G/H=2-639"/>
</dbReference>
<dbReference type="GeneID" id="4907812"/>
<dbReference type="PANTHER" id="PTHR36306">
    <property type="entry name" value="ALPHA-AMYLASE-RELATED-RELATED"/>
    <property type="match status" value="1"/>
</dbReference>
<keyword evidence="7" id="KW-0002">3D-structure</keyword>
<dbReference type="AlphaFoldDB" id="A3DPD7"/>
<evidence type="ECO:0007829" key="7">
    <source>
        <dbReference type="PDB" id="7E1Y"/>
    </source>
</evidence>
<dbReference type="InterPro" id="IPR027291">
    <property type="entry name" value="Glyco_hydro_38_N_sf"/>
</dbReference>
<evidence type="ECO:0000256" key="3">
    <source>
        <dbReference type="RuleBase" id="RU361196"/>
    </source>
</evidence>
<evidence type="ECO:0000313" key="5">
    <source>
        <dbReference type="EMBL" id="ABN70497.1"/>
    </source>
</evidence>
<dbReference type="GO" id="GO:0016787">
    <property type="term" value="F:hydrolase activity"/>
    <property type="evidence" value="ECO:0007669"/>
    <property type="project" value="UniProtKB-KW"/>
</dbReference>
<keyword evidence="5" id="KW-0378">Hydrolase</keyword>
<reference evidence="5 6" key="2">
    <citation type="journal article" date="2009" name="Stand. Genomic Sci.">
        <title>Complete genome sequence of Staphylothermus marinus Stetter and Fiala 1986 type strain F1.</title>
        <authorList>
            <person name="Anderson I.J."/>
            <person name="Sun H."/>
            <person name="Lapidus A."/>
            <person name="Copeland A."/>
            <person name="Glavina Del Rio T."/>
            <person name="Tice H."/>
            <person name="Dalin E."/>
            <person name="Lucas S."/>
            <person name="Barry K."/>
            <person name="Land M."/>
            <person name="Richardson P."/>
            <person name="Huber H."/>
            <person name="Kyrpides N.C."/>
        </authorList>
    </citation>
    <scope>NUCLEOTIDE SEQUENCE [LARGE SCALE GENOMIC DNA]</scope>
    <source>
        <strain evidence="6">ATCC 43588 / DSM 3639 / JCM 9404 / F1</strain>
    </source>
</reference>
<reference evidence="7" key="3">
    <citation type="submission" date="2021-02" db="PDB data bank">
        <title>Staphylothermus marinus amylopullulanase -SmApu.</title>
        <authorList>
            <person name="Li D."/>
            <person name="Li X."/>
        </authorList>
    </citation>
    <scope>STRUCTURE BY ELECTRON MICROSCOPY (2.90 ANGSTROMS) OF 2-639</scope>
</reference>
<feature type="domain" description="Glycoside hydrolase family 57 N-terminal" evidence="4">
    <location>
        <begin position="162"/>
        <end position="439"/>
    </location>
</feature>
<evidence type="ECO:0000259" key="4">
    <source>
        <dbReference type="Pfam" id="PF03065"/>
    </source>
</evidence>
<evidence type="ECO:0000256" key="2">
    <source>
        <dbReference type="ARBA" id="ARBA00023277"/>
    </source>
</evidence>
<dbReference type="CDD" id="cd10796">
    <property type="entry name" value="GH57N_APU"/>
    <property type="match status" value="1"/>
</dbReference>
<organism evidence="5 6">
    <name type="scientific">Staphylothermus marinus (strain ATCC 43588 / DSM 3639 / JCM 9404 / F1)</name>
    <dbReference type="NCBI Taxonomy" id="399550"/>
    <lineage>
        <taxon>Archaea</taxon>
        <taxon>Thermoproteota</taxon>
        <taxon>Thermoprotei</taxon>
        <taxon>Desulfurococcales</taxon>
        <taxon>Desulfurococcaceae</taxon>
        <taxon>Staphylothermus</taxon>
    </lineage>
</organism>
<dbReference type="PANTHER" id="PTHR36306:SF1">
    <property type="entry name" value="ALPHA-AMYLASE-RELATED"/>
    <property type="match status" value="1"/>
</dbReference>
<dbReference type="InterPro" id="IPR004300">
    <property type="entry name" value="Glyco_hydro_57_N"/>
</dbReference>
<name>A3DPD7_STAMF</name>
<dbReference type="GO" id="GO:0005975">
    <property type="term" value="P:carbohydrate metabolic process"/>
    <property type="evidence" value="ECO:0007669"/>
    <property type="project" value="InterPro"/>
</dbReference>
<evidence type="ECO:0000313" key="6">
    <source>
        <dbReference type="Proteomes" id="UP000000254"/>
    </source>
</evidence>
<dbReference type="EMBL" id="CP000575">
    <property type="protein sequence ID" value="ABN70497.1"/>
    <property type="molecule type" value="Genomic_DNA"/>
</dbReference>
<dbReference type="eggNOG" id="arCOG03284">
    <property type="taxonomic scope" value="Archaea"/>
</dbReference>
<accession>A3DPD7</accession>
<dbReference type="OrthoDB" id="18576at2157"/>
<dbReference type="CAZy" id="GH57">
    <property type="family name" value="Glycoside Hydrolase Family 57"/>
</dbReference>
<dbReference type="EMDB" id="EMD-30946"/>
<dbReference type="SMR" id="A3DPD7"/>
<dbReference type="Pfam" id="PF03065">
    <property type="entry name" value="Glyco_hydro_57"/>
    <property type="match status" value="1"/>
</dbReference>
<reference evidence="6" key="1">
    <citation type="journal article" date="2009" name="BMC Genomics">
        <title>The complete genome sequence of Staphylothermus marinus reveals differences in sulfur metabolism among heterotrophic Crenarchaeota.</title>
        <authorList>
            <person name="Anderson I.J."/>
            <person name="Dharmarajan L."/>
            <person name="Rodriguez J."/>
            <person name="Hooper S."/>
            <person name="Porat I."/>
            <person name="Ulrich L.E."/>
            <person name="Elkins J.G."/>
            <person name="Mavromatis K."/>
            <person name="Sun H."/>
            <person name="Land M."/>
            <person name="Lapidus A."/>
            <person name="Lucas S."/>
            <person name="Barry K."/>
            <person name="Huber H."/>
            <person name="Zhulin I.B."/>
            <person name="Whitman W.B."/>
            <person name="Mukhopadhyay B."/>
            <person name="Woese C."/>
            <person name="Bristow J."/>
            <person name="Kyrpides N."/>
        </authorList>
    </citation>
    <scope>NUCLEOTIDE SEQUENCE [LARGE SCALE GENOMIC DNA]</scope>
    <source>
        <strain evidence="6">ATCC 43588 / DSM 3639 / JCM 9404 / F1</strain>
    </source>
</reference>
<sequence length="639" mass="74832">MEVLDKYSSLIKPKLINNIEAYMVFDKPAHKPNAEAKIYVLLNNHGSRRDIHYKIVSIDRNREVFSKRINVDEKKFLIETISIETPDKPGRFCYKLFIDNEQIDNTCFLVGDPSSREQMYFTIVWHHHQAPNYLPDGRIHGPWAYIYVWSDLLKPYGKGPYHYHSVMLNIHPHFKATYNLSPSLLRQWQIAVEKGVEFVNGEKYDPNHEKIRLVEETLNNYREALFKGQIDVLTSIYAHTIGGFLTDVLGATNIVEEEIRYGKEVTSKIMGNNYNPQGIWTPEMAFSMKLIPIYYDLDIKYTVLDDKFHFFHAEGNKDSQYEPYMVIDTESKKYITVFFRDHDLSDILGFRNNFYSEPHAWRNAYEFALRVAEKWFDKNVKVLTIALDGENWMSFSVNPPLTAYFLDKMIIYLETLSDNKFIKLSTLREIYNKVPANRILTNIPTNSWLGTFRKWRGEVPQHEEYWIKTYSVYRKLLAYEEMIGGRDEFSNEARWALWHALDSDYWWAEFWLPKIIDTWLSVAENILNNRINKIQIIDVRPASEFYEDEKAGLVVTIRNQLEKEIRVSFAIGGTGFSSVNNDLETVKMNPNSSYTRIIPVKAKFIGKHKMVVSAISKGLIIDSKIIDINVKPKLLPNPR</sequence>
<dbReference type="RefSeq" id="WP_011839691.1">
    <property type="nucleotide sequence ID" value="NC_009033.1"/>
</dbReference>
<keyword evidence="2 3" id="KW-0119">Carbohydrate metabolism</keyword>
<keyword evidence="6" id="KW-1185">Reference proteome</keyword>
<dbReference type="InterPro" id="IPR052046">
    <property type="entry name" value="GH57_Enzymes"/>
</dbReference>